<evidence type="ECO:0000313" key="2">
    <source>
        <dbReference type="EMBL" id="KAH1130536.1"/>
    </source>
</evidence>
<feature type="region of interest" description="Disordered" evidence="1">
    <location>
        <begin position="17"/>
        <end position="64"/>
    </location>
</feature>
<organism evidence="2 3">
    <name type="scientific">Gossypium stocksii</name>
    <dbReference type="NCBI Taxonomy" id="47602"/>
    <lineage>
        <taxon>Eukaryota</taxon>
        <taxon>Viridiplantae</taxon>
        <taxon>Streptophyta</taxon>
        <taxon>Embryophyta</taxon>
        <taxon>Tracheophyta</taxon>
        <taxon>Spermatophyta</taxon>
        <taxon>Magnoliopsida</taxon>
        <taxon>eudicotyledons</taxon>
        <taxon>Gunneridae</taxon>
        <taxon>Pentapetalae</taxon>
        <taxon>rosids</taxon>
        <taxon>malvids</taxon>
        <taxon>Malvales</taxon>
        <taxon>Malvaceae</taxon>
        <taxon>Malvoideae</taxon>
        <taxon>Gossypium</taxon>
    </lineage>
</organism>
<gene>
    <name evidence="2" type="ORF">J1N35_001914</name>
</gene>
<keyword evidence="3" id="KW-1185">Reference proteome</keyword>
<protein>
    <submittedName>
        <fullName evidence="2">Uncharacterized protein</fullName>
    </submittedName>
</protein>
<feature type="compositionally biased region" description="Polar residues" evidence="1">
    <location>
        <begin position="39"/>
        <end position="49"/>
    </location>
</feature>
<dbReference type="Proteomes" id="UP000828251">
    <property type="component" value="Unassembled WGS sequence"/>
</dbReference>
<evidence type="ECO:0000313" key="3">
    <source>
        <dbReference type="Proteomes" id="UP000828251"/>
    </source>
</evidence>
<dbReference type="AlphaFoldDB" id="A0A9D3WLD1"/>
<evidence type="ECO:0000256" key="1">
    <source>
        <dbReference type="SAM" id="MobiDB-lite"/>
    </source>
</evidence>
<sequence>MEKLLTLECNDLKQELSSSEKLKQKGIDPVTHKPLSEVENGQGNGSNKPSLVGHHPIHQYTQPLPLPPKLSANWFNPQFSPPMTASYGTLLLWSHHQWLSQ</sequence>
<comment type="caution">
    <text evidence="2">The sequence shown here is derived from an EMBL/GenBank/DDBJ whole genome shotgun (WGS) entry which is preliminary data.</text>
</comment>
<accession>A0A9D3WLD1</accession>
<proteinExistence type="predicted"/>
<reference evidence="2 3" key="1">
    <citation type="journal article" date="2021" name="Plant Biotechnol. J.">
        <title>Multi-omics assisted identification of the key and species-specific regulatory components of drought-tolerant mechanisms in Gossypium stocksii.</title>
        <authorList>
            <person name="Yu D."/>
            <person name="Ke L."/>
            <person name="Zhang D."/>
            <person name="Wu Y."/>
            <person name="Sun Y."/>
            <person name="Mei J."/>
            <person name="Sun J."/>
            <person name="Sun Y."/>
        </authorList>
    </citation>
    <scope>NUCLEOTIDE SEQUENCE [LARGE SCALE GENOMIC DNA]</scope>
    <source>
        <strain evidence="3">cv. E1</strain>
        <tissue evidence="2">Leaf</tissue>
    </source>
</reference>
<dbReference type="EMBL" id="JAIQCV010000001">
    <property type="protein sequence ID" value="KAH1130536.1"/>
    <property type="molecule type" value="Genomic_DNA"/>
</dbReference>
<name>A0A9D3WLD1_9ROSI</name>
<feature type="compositionally biased region" description="Basic and acidic residues" evidence="1">
    <location>
        <begin position="17"/>
        <end position="36"/>
    </location>
</feature>